<keyword evidence="12" id="KW-0325">Glycoprotein</keyword>
<evidence type="ECO:0000256" key="12">
    <source>
        <dbReference type="ARBA" id="ARBA00023180"/>
    </source>
</evidence>
<dbReference type="FunFam" id="1.10.1410.40:FF:000008">
    <property type="entry name" value="Inositol 1,4,5-trisphosphate receptor-interacting protein"/>
    <property type="match status" value="1"/>
</dbReference>
<dbReference type="PANTHER" id="PTHR10656:SF8">
    <property type="entry name" value="INOSITOL 1,4,5-TRISPHOSPHATE RECEPTOR-INTERACTING PROTEIN"/>
    <property type="match status" value="1"/>
</dbReference>
<dbReference type="EMBL" id="JADDUC020000010">
    <property type="protein sequence ID" value="KAI1236214.1"/>
    <property type="molecule type" value="Genomic_DNA"/>
</dbReference>
<evidence type="ECO:0000256" key="11">
    <source>
        <dbReference type="ARBA" id="ARBA00023136"/>
    </source>
</evidence>
<proteinExistence type="inferred from homology"/>
<accession>A0A835TWQ3</accession>
<keyword evidence="13" id="KW-0539">Nucleus</keyword>
<dbReference type="InterPro" id="IPR046906">
    <property type="entry name" value="Mab-21_HhH/H2TH-like"/>
</dbReference>
<protein>
    <recommendedName>
        <fullName evidence="5">Inositol 1,4,5-trisphosphate receptor-interacting protein</fullName>
    </recommendedName>
</protein>
<evidence type="ECO:0000259" key="15">
    <source>
        <dbReference type="Pfam" id="PF20266"/>
    </source>
</evidence>
<keyword evidence="9" id="KW-1133">Transmembrane helix</keyword>
<evidence type="ECO:0000256" key="2">
    <source>
        <dbReference type="ARBA" id="ARBA00004251"/>
    </source>
</evidence>
<evidence type="ECO:0000256" key="7">
    <source>
        <dbReference type="ARBA" id="ARBA00022692"/>
    </source>
</evidence>
<evidence type="ECO:0000256" key="6">
    <source>
        <dbReference type="ARBA" id="ARBA00022475"/>
    </source>
</evidence>
<keyword evidence="10 14" id="KW-0175">Coiled coil</keyword>
<evidence type="ECO:0000256" key="3">
    <source>
        <dbReference type="ARBA" id="ARBA00004494"/>
    </source>
</evidence>
<feature type="domain" description="Mab-21-like HhH/H2TH-like" evidence="15">
    <location>
        <begin position="649"/>
        <end position="726"/>
    </location>
</feature>
<dbReference type="GO" id="GO:0004860">
    <property type="term" value="F:protein kinase inhibitor activity"/>
    <property type="evidence" value="ECO:0007669"/>
    <property type="project" value="TreeGrafter"/>
</dbReference>
<dbReference type="PRINTS" id="PR02107">
    <property type="entry name" value="INOS145TPRIP"/>
</dbReference>
<evidence type="ECO:0000256" key="13">
    <source>
        <dbReference type="ARBA" id="ARBA00023242"/>
    </source>
</evidence>
<organism evidence="16">
    <name type="scientific">Lamprotornis superbus</name>
    <dbReference type="NCBI Taxonomy" id="245042"/>
    <lineage>
        <taxon>Eukaryota</taxon>
        <taxon>Metazoa</taxon>
        <taxon>Chordata</taxon>
        <taxon>Craniata</taxon>
        <taxon>Vertebrata</taxon>
        <taxon>Euteleostomi</taxon>
        <taxon>Archelosauria</taxon>
        <taxon>Archosauria</taxon>
        <taxon>Dinosauria</taxon>
        <taxon>Saurischia</taxon>
        <taxon>Theropoda</taxon>
        <taxon>Coelurosauria</taxon>
        <taxon>Aves</taxon>
        <taxon>Neognathae</taxon>
        <taxon>Neoaves</taxon>
        <taxon>Telluraves</taxon>
        <taxon>Australaves</taxon>
        <taxon>Passeriformes</taxon>
        <taxon>Sturnidae</taxon>
        <taxon>Lamprotornis</taxon>
    </lineage>
</organism>
<comment type="subcellular location">
    <subcellularLocation>
        <location evidence="2">Cell membrane</location>
        <topology evidence="2">Single-pass type I membrane protein</topology>
    </subcellularLocation>
    <subcellularLocation>
        <location evidence="3">Nucleus outer membrane</location>
        <topology evidence="3">Single-pass type I membrane protein</topology>
    </subcellularLocation>
</comment>
<dbReference type="GO" id="GO:0005640">
    <property type="term" value="C:nuclear outer membrane"/>
    <property type="evidence" value="ECO:0007669"/>
    <property type="project" value="UniProtKB-SubCell"/>
</dbReference>
<evidence type="ECO:0000256" key="1">
    <source>
        <dbReference type="ARBA" id="ARBA00003856"/>
    </source>
</evidence>
<dbReference type="InterPro" id="IPR024810">
    <property type="entry name" value="MAB21L/cGLR"/>
</dbReference>
<evidence type="ECO:0000256" key="14">
    <source>
        <dbReference type="SAM" id="Coils"/>
    </source>
</evidence>
<comment type="similarity">
    <text evidence="4">Belongs to the ITPRIP family.</text>
</comment>
<evidence type="ECO:0000313" key="16">
    <source>
        <dbReference type="EMBL" id="KAG0121065.1"/>
    </source>
</evidence>
<reference evidence="17" key="3">
    <citation type="submission" date="2022-01" db="EMBL/GenBank/DDBJ databases">
        <authorList>
            <person name="Rubenstein D.R."/>
        </authorList>
    </citation>
    <scope>NUCLEOTIDE SEQUENCE</scope>
    <source>
        <strain evidence="17">SS15</strain>
        <tissue evidence="17">Liver</tissue>
    </source>
</reference>
<sequence length="795" mass="89317">MSTSVCHVLPGKDLSCHESSAWTGEPLRLPGCASVEALRVAVVRGQELELMTEGAARAAVLAATMSCYTSEYLLVHALHLEQEAKGSEPAMEKGEEEEKLKVQLLLPGSVKASSCAASFSSCCATWNCALGEPNISELCSTGLSDQLAGELASFCLWLHGTNLNCMAAALSFPFLSWGFLHHPGPALELVRILQLGRQLQLEQEAKGSEPAMEKGSFKGEAKEGHALPYCPTASQWLDSRKEGTAMPVGLFRVCLLVITAIVNHPLFFPKENGTVPEHTEEIIQKMKEREESLRLEQLRLEQEIADQEATQKALEKAAVVVEETKEEKVRWDMWTALSMVIFLLIELWRQDFQEGNWQDIGGEEDDMAVLGKAFKGVAFPNKAVLGSFYEKRILGTTGDMARMREMVEGFADDLLEALRSVCNRDADMEVEDCMGVGSMYENWRVRKPFVCDLIVPFAPPEPYCFRCQTWCSGDSFPPDEQGYGTIKVCRADEDVTGCICDKTKLGEDMLCLLHSQVSSTRSSSEMEDLLCFKNTQYLDADQVMKWFQIAVTKAWNRISHKYEFDLSFSLLDSPGALKIKFKSGKSIAFNLTPVVQYENSDVYFISHFPRSSLAADIPSSTHWFLTFAVYERRFIQLISKTLPANACHVSCLQILSFLHGKQCSLTGPSGLTNYHLKTVLLHLLQARPSQDWAPEKLEARLQDMLKFLEKCLHEKKLYHFFIGNGNVPAELSFPIIFQRAEPLNLFRPFVLRRDIYRKMPSYVFAVQSHSKSINNFQGQNMEQKLISYTAYSFEL</sequence>
<dbReference type="AlphaFoldDB" id="A0A835TWQ3"/>
<dbReference type="Gene3D" id="3.30.460.90">
    <property type="match status" value="1"/>
</dbReference>
<dbReference type="GO" id="GO:0005886">
    <property type="term" value="C:plasma membrane"/>
    <property type="evidence" value="ECO:0007669"/>
    <property type="project" value="UniProtKB-SubCell"/>
</dbReference>
<evidence type="ECO:0000256" key="10">
    <source>
        <dbReference type="ARBA" id="ARBA00023054"/>
    </source>
</evidence>
<comment type="caution">
    <text evidence="16">The sequence shown here is derived from an EMBL/GenBank/DDBJ whole genome shotgun (WGS) entry which is preliminary data.</text>
</comment>
<gene>
    <name evidence="17" type="ORF">IHE44_0001492</name>
    <name evidence="16" type="ORF">IHE44_011550</name>
</gene>
<evidence type="ECO:0000256" key="5">
    <source>
        <dbReference type="ARBA" id="ARBA00019443"/>
    </source>
</evidence>
<keyword evidence="11" id="KW-0472">Membrane</keyword>
<evidence type="ECO:0000313" key="18">
    <source>
        <dbReference type="Proteomes" id="UP000618051"/>
    </source>
</evidence>
<dbReference type="SMART" id="SM01265">
    <property type="entry name" value="Mab-21"/>
    <property type="match status" value="1"/>
</dbReference>
<dbReference type="Proteomes" id="UP000618051">
    <property type="component" value="Unassembled WGS sequence"/>
</dbReference>
<dbReference type="OrthoDB" id="9923553at2759"/>
<dbReference type="Pfam" id="PF20266">
    <property type="entry name" value="Mab-21_C"/>
    <property type="match status" value="1"/>
</dbReference>
<dbReference type="Gene3D" id="1.10.1410.40">
    <property type="match status" value="1"/>
</dbReference>
<dbReference type="EMBL" id="JADDUC010000053">
    <property type="protein sequence ID" value="KAG0121065.1"/>
    <property type="molecule type" value="Genomic_DNA"/>
</dbReference>
<name>A0A835TWQ3_9PASS</name>
<keyword evidence="18" id="KW-1185">Reference proteome</keyword>
<reference evidence="17 18" key="2">
    <citation type="journal article" date="2021" name="J. Hered.">
        <title>Feather Gene Expression Elucidates the Developmental Basis of Plumage Iridescence in African Starlings.</title>
        <authorList>
            <person name="Rubenstein D.R."/>
            <person name="Corvelo A."/>
            <person name="MacManes M.D."/>
            <person name="Maia R."/>
            <person name="Narzisi G."/>
            <person name="Rousaki A."/>
            <person name="Vandenabeele P."/>
            <person name="Shawkey M.D."/>
            <person name="Solomon J."/>
        </authorList>
    </citation>
    <scope>NUCLEOTIDE SEQUENCE [LARGE SCALE GENOMIC DNA]</scope>
    <source>
        <strain evidence="17">SS15</strain>
    </source>
</reference>
<feature type="coiled-coil region" evidence="14">
    <location>
        <begin position="283"/>
        <end position="317"/>
    </location>
</feature>
<evidence type="ECO:0000256" key="4">
    <source>
        <dbReference type="ARBA" id="ARBA00005554"/>
    </source>
</evidence>
<comment type="function">
    <text evidence="1">Enhances Ca(2+)-mediated inhibition of inositol 1,4,5-triphosphate receptor (ITPR) Ca(2+) release.</text>
</comment>
<evidence type="ECO:0000256" key="9">
    <source>
        <dbReference type="ARBA" id="ARBA00022989"/>
    </source>
</evidence>
<reference evidence="16" key="1">
    <citation type="submission" date="2020-10" db="EMBL/GenBank/DDBJ databases">
        <title>Feather gene expression reveals the developmental basis of iridescence in African starlings.</title>
        <authorList>
            <person name="Rubenstein D.R."/>
        </authorList>
    </citation>
    <scope>NUCLEOTIDE SEQUENCE</scope>
    <source>
        <strain evidence="16">SS15</strain>
        <tissue evidence="16">Liver</tissue>
    </source>
</reference>
<keyword evidence="8" id="KW-0732">Signal</keyword>
<evidence type="ECO:0000256" key="8">
    <source>
        <dbReference type="ARBA" id="ARBA00022729"/>
    </source>
</evidence>
<keyword evidence="6" id="KW-1003">Cell membrane</keyword>
<evidence type="ECO:0000313" key="17">
    <source>
        <dbReference type="EMBL" id="KAI1236214.1"/>
    </source>
</evidence>
<dbReference type="InterPro" id="IPR026250">
    <property type="entry name" value="ITPRIP-like"/>
</dbReference>
<dbReference type="PANTHER" id="PTHR10656">
    <property type="entry name" value="CELL FATE DETERMINING PROTEIN MAB21-RELATED"/>
    <property type="match status" value="1"/>
</dbReference>
<keyword evidence="7" id="KW-0812">Transmembrane</keyword>